<dbReference type="Proteomes" id="UP001190700">
    <property type="component" value="Unassembled WGS sequence"/>
</dbReference>
<sequence length="1002" mass="103615">MVQVEALVYEEYEELVVTDTTPPSITLIGLASVELLQMDTYNDEGASAFDNINGFLSVTVAGADAVNTCCVTDPAAPFSIVYTAQDAAGNQALPVVRTISVLSACVEPSYLCEGLTGGGTVVCATCEEIANAEEGSEAHSCMCVDTSIITSSTEQADSEVEEYQPPADTTPPEIQLLGDVDTSVVTPSDAPYVVTYSVSDAAGNAALEVRRRIVVTNPCAGAGDASGVEETSCGHDDEGNVLCSEGGLCLRLSVDEEVEETEAEPPVLSLMGPATVTFTQGTLYAACAAGVQLVDQVCDRGATATDPVDGDLTSLVLACSPDGVANRFEKKGITGCSGLDVNVPGTYTIEFSVHNSKKLVAVIERNVTVLAVCSIGEDLCSDGITCSEGGLCLGDLDGGAASAVEEVPVDAPPVVTLRSTAAVPDAVLEVKQYAAYEACSEEELQQNRSSLLCEPGANATDDQAGDLTAKVLSCPPDSCLSTGCAGHEFVKKGMAGCINTSSAVGTIFNVTFLVFDTAQPAQSASTSRTITIISPCETGEELCSDFSCSAVDCSVHDAWVHDDADTSSPMITILTTHTRVRYGDAESAALLLPCVSLADATDPPQCSAVAEDDKSGDVTPSLIATQDTICSGCSAVGCALASIHQCVPGLYGYILEAFDEAGNRGVARLIVTVAEEAEVSTVALVAAGTTSSSEAWAQAGRLLNGSTAENEAFREGMANLLNDGSSAAGEDVTADDIAVREVIVQDANGQLVEADATNMALELHLAVNFTSVVAVASVEDSDEGEGGARLRRHLAQYEGEGSLEARSNDVAAVLEASATNGEMSAALAKAATDANATLSTEVAGLSGNVSSSSVSPEVDELAAFEVSIRQEMENLKRGSDQMAGSLASVEAKVELAGGDPGGWETRLNDLWQEVQQGDFDNAEALLTSIEELQESLQLLIDSIAQLGNQAAVQAEEAEEVKGLEETEAYTETAEDVSQVLEHLGTQHALCKCAEAAHSPLRQ</sequence>
<dbReference type="InterPro" id="IPR013783">
    <property type="entry name" value="Ig-like_fold"/>
</dbReference>
<evidence type="ECO:0000313" key="2">
    <source>
        <dbReference type="EMBL" id="KAK3282301.1"/>
    </source>
</evidence>
<keyword evidence="3" id="KW-1185">Reference proteome</keyword>
<protein>
    <recommendedName>
        <fullName evidence="4">Pesticidal crystal protein Cry22Aa Ig-like domain-containing protein</fullName>
    </recommendedName>
</protein>
<dbReference type="Gene3D" id="2.60.40.10">
    <property type="entry name" value="Immunoglobulins"/>
    <property type="match status" value="2"/>
</dbReference>
<keyword evidence="1" id="KW-0175">Coiled coil</keyword>
<gene>
    <name evidence="2" type="ORF">CYMTET_9956</name>
</gene>
<evidence type="ECO:0000313" key="3">
    <source>
        <dbReference type="Proteomes" id="UP001190700"/>
    </source>
</evidence>
<dbReference type="EMBL" id="LGRX02003384">
    <property type="protein sequence ID" value="KAK3282301.1"/>
    <property type="molecule type" value="Genomic_DNA"/>
</dbReference>
<evidence type="ECO:0000256" key="1">
    <source>
        <dbReference type="SAM" id="Coils"/>
    </source>
</evidence>
<evidence type="ECO:0008006" key="4">
    <source>
        <dbReference type="Google" id="ProtNLM"/>
    </source>
</evidence>
<proteinExistence type="predicted"/>
<name>A0AAE0LEB3_9CHLO</name>
<dbReference type="AlphaFoldDB" id="A0AAE0LEB3"/>
<organism evidence="2 3">
    <name type="scientific">Cymbomonas tetramitiformis</name>
    <dbReference type="NCBI Taxonomy" id="36881"/>
    <lineage>
        <taxon>Eukaryota</taxon>
        <taxon>Viridiplantae</taxon>
        <taxon>Chlorophyta</taxon>
        <taxon>Pyramimonadophyceae</taxon>
        <taxon>Pyramimonadales</taxon>
        <taxon>Pyramimonadaceae</taxon>
        <taxon>Cymbomonas</taxon>
    </lineage>
</organism>
<accession>A0AAE0LEB3</accession>
<feature type="coiled-coil region" evidence="1">
    <location>
        <begin position="922"/>
        <end position="949"/>
    </location>
</feature>
<comment type="caution">
    <text evidence="2">The sequence shown here is derived from an EMBL/GenBank/DDBJ whole genome shotgun (WGS) entry which is preliminary data.</text>
</comment>
<reference evidence="2 3" key="1">
    <citation type="journal article" date="2015" name="Genome Biol. Evol.">
        <title>Comparative Genomics of a Bacterivorous Green Alga Reveals Evolutionary Causalities and Consequences of Phago-Mixotrophic Mode of Nutrition.</title>
        <authorList>
            <person name="Burns J.A."/>
            <person name="Paasch A."/>
            <person name="Narechania A."/>
            <person name="Kim E."/>
        </authorList>
    </citation>
    <scope>NUCLEOTIDE SEQUENCE [LARGE SCALE GENOMIC DNA]</scope>
    <source>
        <strain evidence="2 3">PLY_AMNH</strain>
    </source>
</reference>